<dbReference type="KEGG" id="surl:BI350_13440"/>
<dbReference type="InterPro" id="IPR010894">
    <property type="entry name" value="SpoVAD"/>
</dbReference>
<keyword evidence="2" id="KW-1185">Reference proteome</keyword>
<dbReference type="InterPro" id="IPR016039">
    <property type="entry name" value="Thiolase-like"/>
</dbReference>
<proteinExistence type="predicted"/>
<organism evidence="1 2">
    <name type="scientific">Sporosarcina ureilytica</name>
    <dbReference type="NCBI Taxonomy" id="298596"/>
    <lineage>
        <taxon>Bacteria</taxon>
        <taxon>Bacillati</taxon>
        <taxon>Bacillota</taxon>
        <taxon>Bacilli</taxon>
        <taxon>Bacillales</taxon>
        <taxon>Caryophanaceae</taxon>
        <taxon>Sporosarcina</taxon>
    </lineage>
</organism>
<dbReference type="AlphaFoldDB" id="A0A1D8JI99"/>
<evidence type="ECO:0000313" key="1">
    <source>
        <dbReference type="EMBL" id="AOV08438.1"/>
    </source>
</evidence>
<dbReference type="Gene3D" id="3.40.47.40">
    <property type="entry name" value="Stage V sporulation protein AD"/>
    <property type="match status" value="1"/>
</dbReference>
<dbReference type="EMBL" id="CP017560">
    <property type="protein sequence ID" value="AOV08438.1"/>
    <property type="molecule type" value="Genomic_DNA"/>
</dbReference>
<sequence length="333" mass="35557">MVVKGVLTFNSKPSIAATGVTVGPMERESPFIDMFDKIYDDERSNLVTNEQGHAKMIEDACMIALSKIDKVPSDADFLLIGDLVNQMTPSNFCASSLQIPYLGLFSACATSVSSLLMAALLTDTNLSTYAIAGAASQHNSVERQFRYPVEYGAQKPKTAQWTATAAGVAAITTHQAGLPSITKGTIGRVIDLGMTDPLNMGAAMAPAAIDTLQRHLKGHQVKEDDYDLIMTGDLGLTGFEIYKALAERQEITVSDNFRDAGAEFYGGNSNFQSGASGAGCSSAVYFTEVYSKMMAGTYKKVLLIATGALLSPLSYQQGENIPCIAHAVELTMK</sequence>
<reference evidence="1 2" key="1">
    <citation type="submission" date="2016-09" db="EMBL/GenBank/DDBJ databases">
        <title>Complete genome sequence of the Lysinibacillus sphaericus LMG 22257, a specie of Bacillus with ureolytic activity that can effectively biodeposit calcium carbonate.</title>
        <authorList>
            <person name="Yan W."/>
        </authorList>
    </citation>
    <scope>NUCLEOTIDE SEQUENCE [LARGE SCALE GENOMIC DNA]</scope>
    <source>
        <strain evidence="1 2">LMG 22257</strain>
    </source>
</reference>
<dbReference type="Pfam" id="PF07451">
    <property type="entry name" value="SpoVAD"/>
    <property type="match status" value="1"/>
</dbReference>
<dbReference type="Proteomes" id="UP000185746">
    <property type="component" value="Chromosome"/>
</dbReference>
<dbReference type="GO" id="GO:0016746">
    <property type="term" value="F:acyltransferase activity"/>
    <property type="evidence" value="ECO:0007669"/>
    <property type="project" value="InterPro"/>
</dbReference>
<name>A0A1D8JI99_9BACL</name>
<protein>
    <submittedName>
        <fullName evidence="1">Stage V sporulation protein AD</fullName>
    </submittedName>
</protein>
<evidence type="ECO:0000313" key="2">
    <source>
        <dbReference type="Proteomes" id="UP000185746"/>
    </source>
</evidence>
<gene>
    <name evidence="1" type="ORF">BI350_13440</name>
</gene>
<dbReference type="SUPFAM" id="SSF53901">
    <property type="entry name" value="Thiolase-like"/>
    <property type="match status" value="1"/>
</dbReference>
<dbReference type="RefSeq" id="WP_075528601.1">
    <property type="nucleotide sequence ID" value="NZ_CP017560.1"/>
</dbReference>
<dbReference type="InterPro" id="IPR038369">
    <property type="entry name" value="SpoVAD_sf"/>
</dbReference>
<accession>A0A1D8JI99</accession>